<dbReference type="PROSITE" id="PS51257">
    <property type="entry name" value="PROKAR_LIPOPROTEIN"/>
    <property type="match status" value="1"/>
</dbReference>
<dbReference type="OrthoDB" id="1093056at2"/>
<dbReference type="EMBL" id="QICL01000043">
    <property type="protein sequence ID" value="PXV58828.1"/>
    <property type="molecule type" value="Genomic_DNA"/>
</dbReference>
<keyword evidence="2" id="KW-1185">Reference proteome</keyword>
<name>A0A2V3PI06_9BACT</name>
<gene>
    <name evidence="1" type="ORF">CLV62_1438</name>
</gene>
<sequence>MKKHLFFFLLLPLITSCNDSNLESIDKEVVVGTTSSRLHFDNEDALRAIIENDSPNVGLRSSSQNQTNFISLMAKKVNNTRSATDSGDSGDITYYEALGYDTLVPNPNFAALLNINGELEVGNKIIKIKPEGTYLYESSFENKIEEFISSLSIEDINSSENEYIVFSDKVTLFKTFKEKENSYTLESEGDNSEVSDDYFDSLDDQNITTRATQSTSEPDYSTFQTFSADRGGIFGKLIQSIIGSTKASTINYSSKRRIRGSFYFYNYGVYSEIGVSGWTDKKNWIGWSKTESDELRVSWRNVVIKKTVADYYTQSWDALRKLNTSNPYNNNEVQYFPPKRITINNRNVYAITITVTDQYAKDFKNKIINQGSKAAFDWLRSQLKRPASEFENLEAAVVASRTEIYMVYNSEEVKKYNYKNYTHVFANSWMTVVAGWSSETGFNINGIGTNNITNANSYLKVLTNAFNEKKPELVSGEVTVCARLGNVWKGMKIVKK</sequence>
<dbReference type="RefSeq" id="WP_110312522.1">
    <property type="nucleotide sequence ID" value="NZ_QICL01000043.1"/>
</dbReference>
<proteinExistence type="predicted"/>
<evidence type="ECO:0008006" key="3">
    <source>
        <dbReference type="Google" id="ProtNLM"/>
    </source>
</evidence>
<dbReference type="Proteomes" id="UP000247973">
    <property type="component" value="Unassembled WGS sequence"/>
</dbReference>
<evidence type="ECO:0000313" key="2">
    <source>
        <dbReference type="Proteomes" id="UP000247973"/>
    </source>
</evidence>
<reference evidence="1 2" key="1">
    <citation type="submission" date="2018-03" db="EMBL/GenBank/DDBJ databases">
        <title>Genomic Encyclopedia of Archaeal and Bacterial Type Strains, Phase II (KMG-II): from individual species to whole genera.</title>
        <authorList>
            <person name="Goeker M."/>
        </authorList>
    </citation>
    <scope>NUCLEOTIDE SEQUENCE [LARGE SCALE GENOMIC DNA]</scope>
    <source>
        <strain evidence="1 2">DSM 100214</strain>
    </source>
</reference>
<evidence type="ECO:0000313" key="1">
    <source>
        <dbReference type="EMBL" id="PXV58828.1"/>
    </source>
</evidence>
<comment type="caution">
    <text evidence="1">The sequence shown here is derived from an EMBL/GenBank/DDBJ whole genome shotgun (WGS) entry which is preliminary data.</text>
</comment>
<accession>A0A2V3PI06</accession>
<organism evidence="1 2">
    <name type="scientific">Dysgonomonas alginatilytica</name>
    <dbReference type="NCBI Taxonomy" id="1605892"/>
    <lineage>
        <taxon>Bacteria</taxon>
        <taxon>Pseudomonadati</taxon>
        <taxon>Bacteroidota</taxon>
        <taxon>Bacteroidia</taxon>
        <taxon>Bacteroidales</taxon>
        <taxon>Dysgonomonadaceae</taxon>
        <taxon>Dysgonomonas</taxon>
    </lineage>
</organism>
<dbReference type="AlphaFoldDB" id="A0A2V3PI06"/>
<protein>
    <recommendedName>
        <fullName evidence="3">Thiol-activated cytolysin</fullName>
    </recommendedName>
</protein>